<feature type="non-terminal residue" evidence="1">
    <location>
        <position position="1"/>
    </location>
</feature>
<reference evidence="1 2" key="1">
    <citation type="submission" date="2022-05" db="EMBL/GenBank/DDBJ databases">
        <authorList>
            <consortium name="Genoscope - CEA"/>
            <person name="William W."/>
        </authorList>
    </citation>
    <scope>NUCLEOTIDE SEQUENCE [LARGE SCALE GENOMIC DNA]</scope>
</reference>
<sequence>VPDSLKSRVDTSFSICASCGARYIGETNRHFNTRINEHLFRDRNSHIFKHLSSSKNCKDKYGVYCFEIIDTASSYYQLKVKKSFHIEHLKPELSKQIE</sequence>
<dbReference type="EMBL" id="CALNXI010000664">
    <property type="protein sequence ID" value="CAH3030909.1"/>
    <property type="molecule type" value="Genomic_DNA"/>
</dbReference>
<dbReference type="Proteomes" id="UP001159427">
    <property type="component" value="Unassembled WGS sequence"/>
</dbReference>
<comment type="caution">
    <text evidence="1">The sequence shown here is derived from an EMBL/GenBank/DDBJ whole genome shotgun (WGS) entry which is preliminary data.</text>
</comment>
<name>A0ABN8MQ57_9CNID</name>
<dbReference type="InterPro" id="IPR035901">
    <property type="entry name" value="GIY-YIG_endonuc_sf"/>
</dbReference>
<keyword evidence="2" id="KW-1185">Reference proteome</keyword>
<proteinExistence type="predicted"/>
<accession>A0ABN8MQ57</accession>
<evidence type="ECO:0008006" key="3">
    <source>
        <dbReference type="Google" id="ProtNLM"/>
    </source>
</evidence>
<dbReference type="Gene3D" id="3.40.1440.10">
    <property type="entry name" value="GIY-YIG endonuclease"/>
    <property type="match status" value="1"/>
</dbReference>
<feature type="non-terminal residue" evidence="1">
    <location>
        <position position="98"/>
    </location>
</feature>
<gene>
    <name evidence="1" type="ORF">PEVE_00038705</name>
</gene>
<evidence type="ECO:0000313" key="2">
    <source>
        <dbReference type="Proteomes" id="UP001159427"/>
    </source>
</evidence>
<protein>
    <recommendedName>
        <fullName evidence="3">GIY-YIG domain-containing protein</fullName>
    </recommendedName>
</protein>
<organism evidence="1 2">
    <name type="scientific">Porites evermanni</name>
    <dbReference type="NCBI Taxonomy" id="104178"/>
    <lineage>
        <taxon>Eukaryota</taxon>
        <taxon>Metazoa</taxon>
        <taxon>Cnidaria</taxon>
        <taxon>Anthozoa</taxon>
        <taxon>Hexacorallia</taxon>
        <taxon>Scleractinia</taxon>
        <taxon>Fungiina</taxon>
        <taxon>Poritidae</taxon>
        <taxon>Porites</taxon>
    </lineage>
</organism>
<evidence type="ECO:0000313" key="1">
    <source>
        <dbReference type="EMBL" id="CAH3030909.1"/>
    </source>
</evidence>